<sequence length="219" mass="24019">MTLDGATGPRASRGRRTSRPTGDDREQAILATAVRLLERHALSEISIDDLARGAGISRPTFYFYFRSKDAVLLTLLDRVNEEAVRALADPLDRVAEDPVRCWRECLAALYTTFHSHRPVLLATAEVRHTNAEVARWCADMMDVWVTRTEQAIEAERARGAAPPGPGSRELAIVLNAMVDRALYATFTGDGPAVPAAEVVDVLLHAWLTSIYQTAEPAPA</sequence>
<evidence type="ECO:0000313" key="7">
    <source>
        <dbReference type="EMBL" id="TDD00029.1"/>
    </source>
</evidence>
<evidence type="ECO:0000256" key="4">
    <source>
        <dbReference type="PROSITE-ProRule" id="PRU00335"/>
    </source>
</evidence>
<reference evidence="7 8" key="1">
    <citation type="submission" date="2019-03" db="EMBL/GenBank/DDBJ databases">
        <title>Draft genome sequences of novel Actinobacteria.</title>
        <authorList>
            <person name="Sahin N."/>
            <person name="Ay H."/>
            <person name="Saygin H."/>
        </authorList>
    </citation>
    <scope>NUCLEOTIDE SEQUENCE [LARGE SCALE GENOMIC DNA]</scope>
    <source>
        <strain evidence="7 8">KC310</strain>
    </source>
</reference>
<dbReference type="PROSITE" id="PS50977">
    <property type="entry name" value="HTH_TETR_2"/>
    <property type="match status" value="1"/>
</dbReference>
<proteinExistence type="predicted"/>
<evidence type="ECO:0000256" key="3">
    <source>
        <dbReference type="ARBA" id="ARBA00023163"/>
    </source>
</evidence>
<dbReference type="PANTHER" id="PTHR30055:SF184">
    <property type="entry name" value="HTH-TYPE TRANSCRIPTIONAL REGULATOR ETHR"/>
    <property type="match status" value="1"/>
</dbReference>
<dbReference type="Gene3D" id="1.10.357.10">
    <property type="entry name" value="Tetracycline Repressor, domain 2"/>
    <property type="match status" value="1"/>
</dbReference>
<dbReference type="Pfam" id="PF00440">
    <property type="entry name" value="TetR_N"/>
    <property type="match status" value="1"/>
</dbReference>
<organism evidence="7 8">
    <name type="scientific">Nonomuraea deserti</name>
    <dbReference type="NCBI Taxonomy" id="1848322"/>
    <lineage>
        <taxon>Bacteria</taxon>
        <taxon>Bacillati</taxon>
        <taxon>Actinomycetota</taxon>
        <taxon>Actinomycetes</taxon>
        <taxon>Streptosporangiales</taxon>
        <taxon>Streptosporangiaceae</taxon>
        <taxon>Nonomuraea</taxon>
    </lineage>
</organism>
<dbReference type="RefSeq" id="WP_132598968.1">
    <property type="nucleotide sequence ID" value="NZ_SMKO01000101.1"/>
</dbReference>
<evidence type="ECO:0000256" key="5">
    <source>
        <dbReference type="SAM" id="MobiDB-lite"/>
    </source>
</evidence>
<keyword evidence="1" id="KW-0805">Transcription regulation</keyword>
<name>A0A4R4V4D9_9ACTN</name>
<dbReference type="EMBL" id="SMKO01000101">
    <property type="protein sequence ID" value="TDD00029.1"/>
    <property type="molecule type" value="Genomic_DNA"/>
</dbReference>
<dbReference type="InterPro" id="IPR049397">
    <property type="entry name" value="EthR_C"/>
</dbReference>
<evidence type="ECO:0000256" key="1">
    <source>
        <dbReference type="ARBA" id="ARBA00023015"/>
    </source>
</evidence>
<feature type="domain" description="HTH tetR-type" evidence="6">
    <location>
        <begin position="23"/>
        <end position="83"/>
    </location>
</feature>
<dbReference type="Gene3D" id="1.10.10.60">
    <property type="entry name" value="Homeodomain-like"/>
    <property type="match status" value="1"/>
</dbReference>
<dbReference type="GO" id="GO:0045892">
    <property type="term" value="P:negative regulation of DNA-templated transcription"/>
    <property type="evidence" value="ECO:0007669"/>
    <property type="project" value="UniProtKB-ARBA"/>
</dbReference>
<keyword evidence="8" id="KW-1185">Reference proteome</keyword>
<dbReference type="SUPFAM" id="SSF48498">
    <property type="entry name" value="Tetracyclin repressor-like, C-terminal domain"/>
    <property type="match status" value="1"/>
</dbReference>
<keyword evidence="2 4" id="KW-0238">DNA-binding</keyword>
<dbReference type="Proteomes" id="UP000295258">
    <property type="component" value="Unassembled WGS sequence"/>
</dbReference>
<feature type="region of interest" description="Disordered" evidence="5">
    <location>
        <begin position="1"/>
        <end position="24"/>
    </location>
</feature>
<dbReference type="SUPFAM" id="SSF46689">
    <property type="entry name" value="Homeodomain-like"/>
    <property type="match status" value="1"/>
</dbReference>
<protein>
    <submittedName>
        <fullName evidence="7">TetR/AcrR family transcriptional regulator</fullName>
    </submittedName>
</protein>
<dbReference type="PANTHER" id="PTHR30055">
    <property type="entry name" value="HTH-TYPE TRANSCRIPTIONAL REGULATOR RUTR"/>
    <property type="match status" value="1"/>
</dbReference>
<dbReference type="InterPro" id="IPR009057">
    <property type="entry name" value="Homeodomain-like_sf"/>
</dbReference>
<evidence type="ECO:0000256" key="2">
    <source>
        <dbReference type="ARBA" id="ARBA00023125"/>
    </source>
</evidence>
<evidence type="ECO:0000313" key="8">
    <source>
        <dbReference type="Proteomes" id="UP000295258"/>
    </source>
</evidence>
<dbReference type="Pfam" id="PF21313">
    <property type="entry name" value="EthR_C"/>
    <property type="match status" value="1"/>
</dbReference>
<feature type="DNA-binding region" description="H-T-H motif" evidence="4">
    <location>
        <begin position="46"/>
        <end position="65"/>
    </location>
</feature>
<accession>A0A4R4V4D9</accession>
<gene>
    <name evidence="7" type="ORF">E1292_30055</name>
</gene>
<dbReference type="InterPro" id="IPR001647">
    <property type="entry name" value="HTH_TetR"/>
</dbReference>
<comment type="caution">
    <text evidence="7">The sequence shown here is derived from an EMBL/GenBank/DDBJ whole genome shotgun (WGS) entry which is preliminary data.</text>
</comment>
<dbReference type="PRINTS" id="PR00455">
    <property type="entry name" value="HTHTETR"/>
</dbReference>
<dbReference type="GO" id="GO:0003700">
    <property type="term" value="F:DNA-binding transcription factor activity"/>
    <property type="evidence" value="ECO:0007669"/>
    <property type="project" value="TreeGrafter"/>
</dbReference>
<dbReference type="InterPro" id="IPR050109">
    <property type="entry name" value="HTH-type_TetR-like_transc_reg"/>
</dbReference>
<evidence type="ECO:0000259" key="6">
    <source>
        <dbReference type="PROSITE" id="PS50977"/>
    </source>
</evidence>
<keyword evidence="3" id="KW-0804">Transcription</keyword>
<dbReference type="GO" id="GO:0000976">
    <property type="term" value="F:transcription cis-regulatory region binding"/>
    <property type="evidence" value="ECO:0007669"/>
    <property type="project" value="TreeGrafter"/>
</dbReference>
<dbReference type="AlphaFoldDB" id="A0A4R4V4D9"/>
<dbReference type="InterPro" id="IPR036271">
    <property type="entry name" value="Tet_transcr_reg_TetR-rel_C_sf"/>
</dbReference>
<dbReference type="FunFam" id="1.10.10.60:FF:000141">
    <property type="entry name" value="TetR family transcriptional regulator"/>
    <property type="match status" value="1"/>
</dbReference>